<protein>
    <submittedName>
        <fullName evidence="1">Uncharacterized protein</fullName>
    </submittedName>
</protein>
<name>A0A5R8Y4Y8_9BACT</name>
<keyword evidence="2" id="KW-1185">Reference proteome</keyword>
<dbReference type="AlphaFoldDB" id="A0A5R8Y4Y8"/>
<gene>
    <name evidence="1" type="ORF">FDK22_03910</name>
</gene>
<evidence type="ECO:0000313" key="1">
    <source>
        <dbReference type="EMBL" id="TLP41177.1"/>
    </source>
</evidence>
<proteinExistence type="predicted"/>
<dbReference type="EMBL" id="VANU01000001">
    <property type="protein sequence ID" value="TLP41177.1"/>
    <property type="molecule type" value="Genomic_DNA"/>
</dbReference>
<sequence>MMSSNTINNLNTNELIHQILYLVKYKKDFKLAAQVMKDNLISLEELNEKTLKLSQLELAKIADAIIVGKR</sequence>
<comment type="caution">
    <text evidence="1">The sequence shown here is derived from an EMBL/GenBank/DDBJ whole genome shotgun (WGS) entry which is preliminary data.</text>
</comment>
<dbReference type="OrthoDB" id="5365938at2"/>
<evidence type="ECO:0000313" key="2">
    <source>
        <dbReference type="Proteomes" id="UP000308901"/>
    </source>
</evidence>
<dbReference type="RefSeq" id="WP_138151579.1">
    <property type="nucleotide sequence ID" value="NZ_CBDDKQ010000002.1"/>
</dbReference>
<reference evidence="1 2" key="1">
    <citation type="submission" date="2019-05" db="EMBL/GenBank/DDBJ databases">
        <title>Arcobacter sp. nov., isolated from sea sediment.</title>
        <authorList>
            <person name="Kim W."/>
        </authorList>
    </citation>
    <scope>NUCLEOTIDE SEQUENCE [LARGE SCALE GENOMIC DNA]</scope>
    <source>
        <strain evidence="1 2">CAU 1517</strain>
    </source>
</reference>
<accession>A0A5R8Y4Y8</accession>
<dbReference type="Proteomes" id="UP000308901">
    <property type="component" value="Unassembled WGS sequence"/>
</dbReference>
<organism evidence="1 2">
    <name type="scientific">Arcobacter arenosus</name>
    <dbReference type="NCBI Taxonomy" id="2576037"/>
    <lineage>
        <taxon>Bacteria</taxon>
        <taxon>Pseudomonadati</taxon>
        <taxon>Campylobacterota</taxon>
        <taxon>Epsilonproteobacteria</taxon>
        <taxon>Campylobacterales</taxon>
        <taxon>Arcobacteraceae</taxon>
        <taxon>Arcobacter</taxon>
    </lineage>
</organism>